<evidence type="ECO:0000256" key="5">
    <source>
        <dbReference type="ARBA" id="ARBA00022692"/>
    </source>
</evidence>
<feature type="chain" id="PRO_5043675612" description="G-protein coupled receptor family C group 6 member A" evidence="15">
    <location>
        <begin position="19"/>
        <end position="559"/>
    </location>
</feature>
<evidence type="ECO:0000256" key="12">
    <source>
        <dbReference type="ARBA" id="ARBA00023180"/>
    </source>
</evidence>
<comment type="subunit">
    <text evidence="3">Homodimer; disulfide-linked.</text>
</comment>
<feature type="domain" description="Receptor ligand binding region" evidence="16">
    <location>
        <begin position="73"/>
        <end position="477"/>
    </location>
</feature>
<organism evidence="18 19">
    <name type="scientific">Pleurodeles waltl</name>
    <name type="common">Iberian ribbed newt</name>
    <dbReference type="NCBI Taxonomy" id="8319"/>
    <lineage>
        <taxon>Eukaryota</taxon>
        <taxon>Metazoa</taxon>
        <taxon>Chordata</taxon>
        <taxon>Craniata</taxon>
        <taxon>Vertebrata</taxon>
        <taxon>Euteleostomi</taxon>
        <taxon>Amphibia</taxon>
        <taxon>Batrachia</taxon>
        <taxon>Caudata</taxon>
        <taxon>Salamandroidea</taxon>
        <taxon>Salamandridae</taxon>
        <taxon>Pleurodelinae</taxon>
        <taxon>Pleurodeles</taxon>
    </lineage>
</organism>
<evidence type="ECO:0000256" key="8">
    <source>
        <dbReference type="ARBA" id="ARBA00023040"/>
    </source>
</evidence>
<feature type="domain" description="GPCR family 3 nine cysteines" evidence="17">
    <location>
        <begin position="516"/>
        <end position="556"/>
    </location>
</feature>
<dbReference type="Pfam" id="PF01094">
    <property type="entry name" value="ANF_receptor"/>
    <property type="match status" value="1"/>
</dbReference>
<dbReference type="FunFam" id="3.40.50.2300:FF:000152">
    <property type="entry name" value="G protein-coupled receptor class C group 6 member A"/>
    <property type="match status" value="1"/>
</dbReference>
<dbReference type="SUPFAM" id="SSF53822">
    <property type="entry name" value="Periplasmic binding protein-like I"/>
    <property type="match status" value="1"/>
</dbReference>
<keyword evidence="11" id="KW-0675">Receptor</keyword>
<keyword evidence="6 15" id="KW-0732">Signal</keyword>
<dbReference type="PRINTS" id="PR00248">
    <property type="entry name" value="GPCRMGR"/>
</dbReference>
<evidence type="ECO:0000313" key="18">
    <source>
        <dbReference type="EMBL" id="KAJ1152304.1"/>
    </source>
</evidence>
<proteinExistence type="inferred from homology"/>
<sequence>MARLLWMALLIICGRTCACKISNDFVGAKAPGDVIIGGLFAVHGKTMTIPSGYPRRPAVQNCAGFDLEGFLQSLAMIHAIESINNSTFLNGIKLGYEIYDTCADVSTALVATMKFLAKVNSSGTIVESKRNYTDYIPRVKAVIGASYSEESIAVSRLLTLQLMPQISYSASADILSDTFRFPSFFRSIPSDIFQTKAMASLIQRSGWDWIGMLTTDDEYGRLAVEDFGRQAMAFNVCIAFRETLPAYLSDLAIDKRINSALNVIRDHVKVNVIIVFLKPYLVIKLFQKALEMEVNKTWIASDNWSASLQVASIPNINKIGKIVGFMFKGGNVSSFSHFLENLGKRDFENNRLLDQYAILLAGCSHVSEQDLYNCISDYTKGNWLYDAPLSQGSLREDFLIASVLPGFVYGTHLAVTALANAIRNLCRHRNCKKPGSFAPWQLLEALQGLSFTDGGKKITFDSKGDINIGYDVLFWKKNQNGSMDIITVAEYDCQENVFFFKESKRKLEFNALMNIKSKCSAVCTPGQMKKTSESQHTCCYECVTCPENHYSDQTGKENM</sequence>
<dbReference type="FunFam" id="2.10.50.30:FF:000004">
    <property type="entry name" value="Taste receptor type 1 member 3-like protein"/>
    <property type="match status" value="1"/>
</dbReference>
<evidence type="ECO:0000256" key="11">
    <source>
        <dbReference type="ARBA" id="ARBA00023170"/>
    </source>
</evidence>
<dbReference type="InterPro" id="IPR028082">
    <property type="entry name" value="Peripla_BP_I"/>
</dbReference>
<evidence type="ECO:0000256" key="15">
    <source>
        <dbReference type="SAM" id="SignalP"/>
    </source>
</evidence>
<dbReference type="InterPro" id="IPR038550">
    <property type="entry name" value="GPCR_3_9-Cys_sf"/>
</dbReference>
<dbReference type="InterPro" id="IPR011500">
    <property type="entry name" value="GPCR_3_9-Cys_dom"/>
</dbReference>
<feature type="signal peptide" evidence="15">
    <location>
        <begin position="1"/>
        <end position="18"/>
    </location>
</feature>
<evidence type="ECO:0000256" key="4">
    <source>
        <dbReference type="ARBA" id="ARBA00022475"/>
    </source>
</evidence>
<dbReference type="GO" id="GO:0004930">
    <property type="term" value="F:G protein-coupled receptor activity"/>
    <property type="evidence" value="ECO:0007669"/>
    <property type="project" value="UniProtKB-KW"/>
</dbReference>
<evidence type="ECO:0000259" key="17">
    <source>
        <dbReference type="Pfam" id="PF07562"/>
    </source>
</evidence>
<keyword evidence="8" id="KW-0297">G-protein coupled receptor</keyword>
<dbReference type="PANTHER" id="PTHR24061:SF5">
    <property type="entry name" value="G-PROTEIN COUPLED RECEPTOR FAMILY C GROUP 6 MEMBER A"/>
    <property type="match status" value="1"/>
</dbReference>
<evidence type="ECO:0000256" key="10">
    <source>
        <dbReference type="ARBA" id="ARBA00023157"/>
    </source>
</evidence>
<keyword evidence="4" id="KW-1003">Cell membrane</keyword>
<dbReference type="PRINTS" id="PR00592">
    <property type="entry name" value="CASENSINGR"/>
</dbReference>
<keyword evidence="7" id="KW-1133">Transmembrane helix</keyword>
<name>A0AAV7RJ61_PLEWA</name>
<evidence type="ECO:0000256" key="1">
    <source>
        <dbReference type="ARBA" id="ARBA00004651"/>
    </source>
</evidence>
<evidence type="ECO:0000256" key="3">
    <source>
        <dbReference type="ARBA" id="ARBA00011748"/>
    </source>
</evidence>
<dbReference type="PANTHER" id="PTHR24061">
    <property type="entry name" value="CALCIUM-SENSING RECEPTOR-RELATED"/>
    <property type="match status" value="1"/>
</dbReference>
<evidence type="ECO:0000259" key="16">
    <source>
        <dbReference type="Pfam" id="PF01094"/>
    </source>
</evidence>
<gene>
    <name evidence="18" type="ORF">NDU88_005079</name>
</gene>
<keyword evidence="12" id="KW-0325">Glycoprotein</keyword>
<evidence type="ECO:0000256" key="7">
    <source>
        <dbReference type="ARBA" id="ARBA00022989"/>
    </source>
</evidence>
<evidence type="ECO:0000256" key="14">
    <source>
        <dbReference type="ARBA" id="ARBA00039774"/>
    </source>
</evidence>
<keyword evidence="9" id="KW-0472">Membrane</keyword>
<dbReference type="AlphaFoldDB" id="A0AAV7RJ61"/>
<evidence type="ECO:0000256" key="6">
    <source>
        <dbReference type="ARBA" id="ARBA00022729"/>
    </source>
</evidence>
<dbReference type="EMBL" id="JANPWB010000009">
    <property type="protein sequence ID" value="KAJ1152304.1"/>
    <property type="molecule type" value="Genomic_DNA"/>
</dbReference>
<dbReference type="Proteomes" id="UP001066276">
    <property type="component" value="Chromosome 5"/>
</dbReference>
<evidence type="ECO:0000256" key="13">
    <source>
        <dbReference type="ARBA" id="ARBA00023224"/>
    </source>
</evidence>
<evidence type="ECO:0000313" key="19">
    <source>
        <dbReference type="Proteomes" id="UP001066276"/>
    </source>
</evidence>
<dbReference type="Pfam" id="PF07562">
    <property type="entry name" value="NCD3G"/>
    <property type="match status" value="1"/>
</dbReference>
<accession>A0AAV7RJ61</accession>
<keyword evidence="13" id="KW-0807">Transducer</keyword>
<keyword evidence="5" id="KW-0812">Transmembrane</keyword>
<evidence type="ECO:0000256" key="9">
    <source>
        <dbReference type="ARBA" id="ARBA00023136"/>
    </source>
</evidence>
<dbReference type="InterPro" id="IPR000337">
    <property type="entry name" value="GPCR_3"/>
</dbReference>
<keyword evidence="10" id="KW-1015">Disulfide bond</keyword>
<dbReference type="GO" id="GO:0005886">
    <property type="term" value="C:plasma membrane"/>
    <property type="evidence" value="ECO:0007669"/>
    <property type="project" value="UniProtKB-SubCell"/>
</dbReference>
<dbReference type="InterPro" id="IPR000068">
    <property type="entry name" value="GPCR_3_Ca_sens_rcpt-rel"/>
</dbReference>
<dbReference type="Gene3D" id="2.10.50.30">
    <property type="entry name" value="GPCR, family 3, nine cysteines domain"/>
    <property type="match status" value="1"/>
</dbReference>
<comment type="caution">
    <text evidence="18">The sequence shown here is derived from an EMBL/GenBank/DDBJ whole genome shotgun (WGS) entry which is preliminary data.</text>
</comment>
<dbReference type="Gene3D" id="3.40.50.2300">
    <property type="match status" value="2"/>
</dbReference>
<comment type="subcellular location">
    <subcellularLocation>
        <location evidence="1">Cell membrane</location>
        <topology evidence="1">Multi-pass membrane protein</topology>
    </subcellularLocation>
</comment>
<protein>
    <recommendedName>
        <fullName evidence="14">G-protein coupled receptor family C group 6 member A</fullName>
    </recommendedName>
</protein>
<comment type="similarity">
    <text evidence="2">Belongs to the G-protein coupled receptor 3 family.</text>
</comment>
<dbReference type="InterPro" id="IPR001828">
    <property type="entry name" value="ANF_lig-bd_rcpt"/>
</dbReference>
<reference evidence="18" key="1">
    <citation type="journal article" date="2022" name="bioRxiv">
        <title>Sequencing and chromosome-scale assembly of the giantPleurodeles waltlgenome.</title>
        <authorList>
            <person name="Brown T."/>
            <person name="Elewa A."/>
            <person name="Iarovenko S."/>
            <person name="Subramanian E."/>
            <person name="Araus A.J."/>
            <person name="Petzold A."/>
            <person name="Susuki M."/>
            <person name="Suzuki K.-i.T."/>
            <person name="Hayashi T."/>
            <person name="Toyoda A."/>
            <person name="Oliveira C."/>
            <person name="Osipova E."/>
            <person name="Leigh N.D."/>
            <person name="Simon A."/>
            <person name="Yun M.H."/>
        </authorList>
    </citation>
    <scope>NUCLEOTIDE SEQUENCE</scope>
    <source>
        <strain evidence="18">20211129_DDA</strain>
        <tissue evidence="18">Liver</tissue>
    </source>
</reference>
<evidence type="ECO:0000256" key="2">
    <source>
        <dbReference type="ARBA" id="ARBA00007242"/>
    </source>
</evidence>
<keyword evidence="19" id="KW-1185">Reference proteome</keyword>